<keyword evidence="3" id="KW-1185">Reference proteome</keyword>
<protein>
    <submittedName>
        <fullName evidence="2">Uncharacterized protein</fullName>
    </submittedName>
</protein>
<evidence type="ECO:0000256" key="1">
    <source>
        <dbReference type="SAM" id="MobiDB-lite"/>
    </source>
</evidence>
<dbReference type="EMBL" id="GG745341">
    <property type="protein sequence ID" value="KNE63020.1"/>
    <property type="molecule type" value="Genomic_DNA"/>
</dbReference>
<evidence type="ECO:0000313" key="2">
    <source>
        <dbReference type="EMBL" id="KNE63020.1"/>
    </source>
</evidence>
<gene>
    <name evidence="2" type="ORF">AMAG_08187</name>
</gene>
<sequence length="100" mass="10852">MPHLTDWMPHNDSSVNNERPRLPLVGKPMLGSGADHVPFLLGANLPCGMTLESEYSDWHGKVIFNKGALGMNDVGIARNVMCVLLRTCDALKVVSDHGLA</sequence>
<name>A0A0L0SKW9_ALLM3</name>
<dbReference type="Proteomes" id="UP000054350">
    <property type="component" value="Unassembled WGS sequence"/>
</dbReference>
<feature type="region of interest" description="Disordered" evidence="1">
    <location>
        <begin position="1"/>
        <end position="22"/>
    </location>
</feature>
<evidence type="ECO:0000313" key="3">
    <source>
        <dbReference type="Proteomes" id="UP000054350"/>
    </source>
</evidence>
<organism evidence="2 3">
    <name type="scientific">Allomyces macrogynus (strain ATCC 38327)</name>
    <name type="common">Allomyces javanicus var. macrogynus</name>
    <dbReference type="NCBI Taxonomy" id="578462"/>
    <lineage>
        <taxon>Eukaryota</taxon>
        <taxon>Fungi</taxon>
        <taxon>Fungi incertae sedis</taxon>
        <taxon>Blastocladiomycota</taxon>
        <taxon>Blastocladiomycetes</taxon>
        <taxon>Blastocladiales</taxon>
        <taxon>Blastocladiaceae</taxon>
        <taxon>Allomyces</taxon>
    </lineage>
</organism>
<reference evidence="3" key="2">
    <citation type="submission" date="2009-11" db="EMBL/GenBank/DDBJ databases">
        <title>The Genome Sequence of Allomyces macrogynus strain ATCC 38327.</title>
        <authorList>
            <consortium name="The Broad Institute Genome Sequencing Platform"/>
            <person name="Russ C."/>
            <person name="Cuomo C."/>
            <person name="Shea T."/>
            <person name="Young S.K."/>
            <person name="Zeng Q."/>
            <person name="Koehrsen M."/>
            <person name="Haas B."/>
            <person name="Borodovsky M."/>
            <person name="Guigo R."/>
            <person name="Alvarado L."/>
            <person name="Berlin A."/>
            <person name="Borenstein D."/>
            <person name="Chen Z."/>
            <person name="Engels R."/>
            <person name="Freedman E."/>
            <person name="Gellesch M."/>
            <person name="Goldberg J."/>
            <person name="Griggs A."/>
            <person name="Gujja S."/>
            <person name="Heiman D."/>
            <person name="Hepburn T."/>
            <person name="Howarth C."/>
            <person name="Jen D."/>
            <person name="Larson L."/>
            <person name="Lewis B."/>
            <person name="Mehta T."/>
            <person name="Park D."/>
            <person name="Pearson M."/>
            <person name="Roberts A."/>
            <person name="Saif S."/>
            <person name="Shenoy N."/>
            <person name="Sisk P."/>
            <person name="Stolte C."/>
            <person name="Sykes S."/>
            <person name="Walk T."/>
            <person name="White J."/>
            <person name="Yandava C."/>
            <person name="Burger G."/>
            <person name="Gray M.W."/>
            <person name="Holland P.W.H."/>
            <person name="King N."/>
            <person name="Lang F.B.F."/>
            <person name="Roger A.J."/>
            <person name="Ruiz-Trillo I."/>
            <person name="Lander E."/>
            <person name="Nusbaum C."/>
        </authorList>
    </citation>
    <scope>NUCLEOTIDE SEQUENCE [LARGE SCALE GENOMIC DNA]</scope>
    <source>
        <strain evidence="3">ATCC 38327</strain>
    </source>
</reference>
<dbReference type="AlphaFoldDB" id="A0A0L0SKW9"/>
<reference evidence="2 3" key="1">
    <citation type="submission" date="2009-11" db="EMBL/GenBank/DDBJ databases">
        <title>Annotation of Allomyces macrogynus ATCC 38327.</title>
        <authorList>
            <consortium name="The Broad Institute Genome Sequencing Platform"/>
            <person name="Russ C."/>
            <person name="Cuomo C."/>
            <person name="Burger G."/>
            <person name="Gray M.W."/>
            <person name="Holland P.W.H."/>
            <person name="King N."/>
            <person name="Lang F.B.F."/>
            <person name="Roger A.J."/>
            <person name="Ruiz-Trillo I."/>
            <person name="Young S.K."/>
            <person name="Zeng Q."/>
            <person name="Gargeya S."/>
            <person name="Fitzgerald M."/>
            <person name="Haas B."/>
            <person name="Abouelleil A."/>
            <person name="Alvarado L."/>
            <person name="Arachchi H.M."/>
            <person name="Berlin A."/>
            <person name="Chapman S.B."/>
            <person name="Gearin G."/>
            <person name="Goldberg J."/>
            <person name="Griggs A."/>
            <person name="Gujja S."/>
            <person name="Hansen M."/>
            <person name="Heiman D."/>
            <person name="Howarth C."/>
            <person name="Larimer J."/>
            <person name="Lui A."/>
            <person name="MacDonald P.J.P."/>
            <person name="McCowen C."/>
            <person name="Montmayeur A."/>
            <person name="Murphy C."/>
            <person name="Neiman D."/>
            <person name="Pearson M."/>
            <person name="Priest M."/>
            <person name="Roberts A."/>
            <person name="Saif S."/>
            <person name="Shea T."/>
            <person name="Sisk P."/>
            <person name="Stolte C."/>
            <person name="Sykes S."/>
            <person name="Wortman J."/>
            <person name="Nusbaum C."/>
            <person name="Birren B."/>
        </authorList>
    </citation>
    <scope>NUCLEOTIDE SEQUENCE [LARGE SCALE GENOMIC DNA]</scope>
    <source>
        <strain evidence="2 3">ATCC 38327</strain>
    </source>
</reference>
<proteinExistence type="predicted"/>
<dbReference type="VEuPathDB" id="FungiDB:AMAG_08187"/>
<accession>A0A0L0SKW9</accession>